<feature type="domain" description="Ig-like" evidence="7">
    <location>
        <begin position="238"/>
        <end position="333"/>
    </location>
</feature>
<keyword evidence="2" id="KW-0134">Cell wall</keyword>
<feature type="domain" description="Gram-positive cocci surface proteins LPxTG" evidence="8">
    <location>
        <begin position="445"/>
        <end position="476"/>
    </location>
</feature>
<evidence type="ECO:0000256" key="4">
    <source>
        <dbReference type="ARBA" id="ARBA00022729"/>
    </source>
</evidence>
<dbReference type="GO" id="GO:0030313">
    <property type="term" value="C:cell envelope"/>
    <property type="evidence" value="ECO:0007669"/>
    <property type="project" value="UniProtKB-SubCell"/>
</dbReference>
<keyword evidence="6" id="KW-0812">Transmembrane</keyword>
<comment type="caution">
    <text evidence="9">The sequence shown here is derived from an EMBL/GenBank/DDBJ whole genome shotgun (WGS) entry which is preliminary data.</text>
</comment>
<dbReference type="PROSITE" id="PS50835">
    <property type="entry name" value="IG_LIKE"/>
    <property type="match status" value="2"/>
</dbReference>
<feature type="domain" description="Ig-like" evidence="7">
    <location>
        <begin position="338"/>
        <end position="438"/>
    </location>
</feature>
<dbReference type="Proteomes" id="UP000886887">
    <property type="component" value="Unassembled WGS sequence"/>
</dbReference>
<evidence type="ECO:0000256" key="6">
    <source>
        <dbReference type="SAM" id="Phobius"/>
    </source>
</evidence>
<dbReference type="InterPro" id="IPR013783">
    <property type="entry name" value="Ig-like_fold"/>
</dbReference>
<dbReference type="SMART" id="SM00409">
    <property type="entry name" value="IG"/>
    <property type="match status" value="2"/>
</dbReference>
<dbReference type="InterPro" id="IPR019931">
    <property type="entry name" value="LPXTG_anchor"/>
</dbReference>
<dbReference type="InterPro" id="IPR007110">
    <property type="entry name" value="Ig-like_dom"/>
</dbReference>
<dbReference type="Gene3D" id="2.60.40.4270">
    <property type="entry name" value="Listeria-Bacteroides repeat domain"/>
    <property type="match status" value="1"/>
</dbReference>
<dbReference type="Gene3D" id="2.60.40.10">
    <property type="entry name" value="Immunoglobulins"/>
    <property type="match status" value="2"/>
</dbReference>
<evidence type="ECO:0000259" key="8">
    <source>
        <dbReference type="PROSITE" id="PS50847"/>
    </source>
</evidence>
<feature type="transmembrane region" description="Helical" evidence="6">
    <location>
        <begin position="454"/>
        <end position="472"/>
    </location>
</feature>
<evidence type="ECO:0000256" key="2">
    <source>
        <dbReference type="ARBA" id="ARBA00022512"/>
    </source>
</evidence>
<organism evidence="9 10">
    <name type="scientific">Candidatus Onthenecus intestinigallinarum</name>
    <dbReference type="NCBI Taxonomy" id="2840875"/>
    <lineage>
        <taxon>Bacteria</taxon>
        <taxon>Bacillati</taxon>
        <taxon>Bacillota</taxon>
        <taxon>Clostridia</taxon>
        <taxon>Eubacteriales</taxon>
        <taxon>Candidatus Onthenecus</taxon>
    </lineage>
</organism>
<sequence>HYVVLVYFEENAKNESVENMPNAFWVEENHTATIPNEVPRREGYQFVGWTEDPQVMTPQYFPGALITVENKNIELYALWTKQYFDDFRTINYIPNGENVILADNPQIYRINMEGFPLISPVRENYIFTGWTCDEIGLADPERDVIVQCTDPIGKTDYVNRIYVANWRHIPYNVIWRNWDGSLLDISRDVEFETLPVYAGPAPVRPSDGISFYTFTGWTPEITKVTADAEYTAVYTAYPLLKVSSPEDQVLRPDEMATFAVSFTGGEAKVTCQWYVIPAGQSGEPSAGVGTAISGATGDTLTFTATESMSGNRYYCIVQDSVGQKVVSEAAVLTVTRTPLVLVKGPQDVICSPGSEAVFSVEVTGGEQPLGFQWYVIPARSKQAGLFAVAYADADTAVDGADTDTLRVTTAVENDGNRYYCVVWDRVGQKITTEPALLSVLQPMELPHTGDHTSLWLLLAAAAASGAVLIAIWRRRC</sequence>
<keyword evidence="3" id="KW-0964">Secreted</keyword>
<evidence type="ECO:0000313" key="9">
    <source>
        <dbReference type="EMBL" id="HIQ72727.1"/>
    </source>
</evidence>
<dbReference type="Pfam" id="PF09479">
    <property type="entry name" value="Flg_new"/>
    <property type="match status" value="1"/>
</dbReference>
<comment type="subcellular location">
    <subcellularLocation>
        <location evidence="1">Cell envelope</location>
    </subcellularLocation>
</comment>
<dbReference type="SUPFAM" id="SSF48726">
    <property type="entry name" value="Immunoglobulin"/>
    <property type="match status" value="2"/>
</dbReference>
<feature type="non-terminal residue" evidence="9">
    <location>
        <position position="1"/>
    </location>
</feature>
<evidence type="ECO:0000313" key="10">
    <source>
        <dbReference type="Proteomes" id="UP000886887"/>
    </source>
</evidence>
<dbReference type="NCBIfam" id="TIGR01167">
    <property type="entry name" value="LPXTG_anchor"/>
    <property type="match status" value="1"/>
</dbReference>
<dbReference type="InterPro" id="IPR042229">
    <property type="entry name" value="Listeria/Bacterioides_rpt_sf"/>
</dbReference>
<gene>
    <name evidence="9" type="ORF">IAB73_11030</name>
</gene>
<evidence type="ECO:0000259" key="7">
    <source>
        <dbReference type="PROSITE" id="PS50835"/>
    </source>
</evidence>
<name>A0A9D1CRN3_9FIRM</name>
<protein>
    <submittedName>
        <fullName evidence="9">InlB B-repeat-containing protein</fullName>
    </submittedName>
</protein>
<evidence type="ECO:0000256" key="5">
    <source>
        <dbReference type="ARBA" id="ARBA00023088"/>
    </source>
</evidence>
<dbReference type="InterPro" id="IPR013378">
    <property type="entry name" value="InlB-like_B-rpt"/>
</dbReference>
<proteinExistence type="predicted"/>
<dbReference type="AlphaFoldDB" id="A0A9D1CRN3"/>
<keyword evidence="6" id="KW-0472">Membrane</keyword>
<dbReference type="PROSITE" id="PS50847">
    <property type="entry name" value="GRAM_POS_ANCHORING"/>
    <property type="match status" value="1"/>
</dbReference>
<accession>A0A9D1CRN3</accession>
<keyword evidence="4" id="KW-0732">Signal</keyword>
<reference evidence="9" key="1">
    <citation type="submission" date="2020-10" db="EMBL/GenBank/DDBJ databases">
        <authorList>
            <person name="Gilroy R."/>
        </authorList>
    </citation>
    <scope>NUCLEOTIDE SEQUENCE</scope>
    <source>
        <strain evidence="9">ChiSxjej2B14-6234</strain>
    </source>
</reference>
<dbReference type="InterPro" id="IPR036179">
    <property type="entry name" value="Ig-like_dom_sf"/>
</dbReference>
<evidence type="ECO:0000256" key="1">
    <source>
        <dbReference type="ARBA" id="ARBA00004196"/>
    </source>
</evidence>
<dbReference type="EMBL" id="DVFJ01000038">
    <property type="protein sequence ID" value="HIQ72727.1"/>
    <property type="molecule type" value="Genomic_DNA"/>
</dbReference>
<dbReference type="NCBIfam" id="TIGR02543">
    <property type="entry name" value="List_Bact_rpt"/>
    <property type="match status" value="2"/>
</dbReference>
<dbReference type="InterPro" id="IPR003599">
    <property type="entry name" value="Ig_sub"/>
</dbReference>
<evidence type="ECO:0000256" key="3">
    <source>
        <dbReference type="ARBA" id="ARBA00022525"/>
    </source>
</evidence>
<keyword evidence="5" id="KW-0572">Peptidoglycan-anchor</keyword>
<reference evidence="9" key="2">
    <citation type="journal article" date="2021" name="PeerJ">
        <title>Extensive microbial diversity within the chicken gut microbiome revealed by metagenomics and culture.</title>
        <authorList>
            <person name="Gilroy R."/>
            <person name="Ravi A."/>
            <person name="Getino M."/>
            <person name="Pursley I."/>
            <person name="Horton D.L."/>
            <person name="Alikhan N.F."/>
            <person name="Baker D."/>
            <person name="Gharbi K."/>
            <person name="Hall N."/>
            <person name="Watson M."/>
            <person name="Adriaenssens E.M."/>
            <person name="Foster-Nyarko E."/>
            <person name="Jarju S."/>
            <person name="Secka A."/>
            <person name="Antonio M."/>
            <person name="Oren A."/>
            <person name="Chaudhuri R.R."/>
            <person name="La Ragione R."/>
            <person name="Hildebrand F."/>
            <person name="Pallen M.J."/>
        </authorList>
    </citation>
    <scope>NUCLEOTIDE SEQUENCE</scope>
    <source>
        <strain evidence="9">ChiSxjej2B14-6234</strain>
    </source>
</reference>
<keyword evidence="6" id="KW-1133">Transmembrane helix</keyword>